<name>A0A5N6XT04_9EURO</name>
<proteinExistence type="predicted"/>
<dbReference type="Proteomes" id="UP000325558">
    <property type="component" value="Unassembled WGS sequence"/>
</dbReference>
<protein>
    <submittedName>
        <fullName evidence="1">Uncharacterized protein</fullName>
    </submittedName>
</protein>
<evidence type="ECO:0000313" key="1">
    <source>
        <dbReference type="EMBL" id="KAE8334640.1"/>
    </source>
</evidence>
<organism evidence="1">
    <name type="scientific">Aspergillus arachidicola</name>
    <dbReference type="NCBI Taxonomy" id="656916"/>
    <lineage>
        <taxon>Eukaryota</taxon>
        <taxon>Fungi</taxon>
        <taxon>Dikarya</taxon>
        <taxon>Ascomycota</taxon>
        <taxon>Pezizomycotina</taxon>
        <taxon>Eurotiomycetes</taxon>
        <taxon>Eurotiomycetidae</taxon>
        <taxon>Eurotiales</taxon>
        <taxon>Aspergillaceae</taxon>
        <taxon>Aspergillus</taxon>
        <taxon>Aspergillus subgen. Circumdati</taxon>
    </lineage>
</organism>
<gene>
    <name evidence="1" type="ORF">BDV24DRAFT_170006</name>
</gene>
<accession>A0A5N6XT04</accession>
<reference evidence="1" key="1">
    <citation type="submission" date="2019-04" db="EMBL/GenBank/DDBJ databases">
        <title>Friends and foes A comparative genomics study of 23 Aspergillus species from section Flavi.</title>
        <authorList>
            <consortium name="DOE Joint Genome Institute"/>
            <person name="Kjaerbolling I."/>
            <person name="Vesth T."/>
            <person name="Frisvad J.C."/>
            <person name="Nybo J.L."/>
            <person name="Theobald S."/>
            <person name="Kildgaard S."/>
            <person name="Isbrandt T."/>
            <person name="Kuo A."/>
            <person name="Sato A."/>
            <person name="Lyhne E.K."/>
            <person name="Kogle M.E."/>
            <person name="Wiebenga A."/>
            <person name="Kun R.S."/>
            <person name="Lubbers R.J."/>
            <person name="Makela M.R."/>
            <person name="Barry K."/>
            <person name="Chovatia M."/>
            <person name="Clum A."/>
            <person name="Daum C."/>
            <person name="Haridas S."/>
            <person name="He G."/>
            <person name="LaButti K."/>
            <person name="Lipzen A."/>
            <person name="Mondo S."/>
            <person name="Riley R."/>
            <person name="Salamov A."/>
            <person name="Simmons B.A."/>
            <person name="Magnuson J.K."/>
            <person name="Henrissat B."/>
            <person name="Mortensen U.H."/>
            <person name="Larsen T.O."/>
            <person name="Devries R.P."/>
            <person name="Grigoriev I.V."/>
            <person name="Machida M."/>
            <person name="Baker S.E."/>
            <person name="Andersen M.R."/>
        </authorList>
    </citation>
    <scope>NUCLEOTIDE SEQUENCE</scope>
    <source>
        <strain evidence="1">CBS 117612</strain>
    </source>
</reference>
<dbReference type="AlphaFoldDB" id="A0A5N6XT04"/>
<sequence length="133" mass="15495">MAGFEWTDEEIAIVLYFSVLGVRQSDIVLLLNQRMFYRTKAGVEGKIADLRVKNNLGRNARHLEKSKVYAFIDRLSIPAIDLLLEPTAEDQEIVDRCGKDINLWVEYIMWRISREGEMDIPLQPNTCEMPHWL</sequence>
<dbReference type="OrthoDB" id="4480108at2759"/>
<dbReference type="EMBL" id="ML737256">
    <property type="protein sequence ID" value="KAE8334640.1"/>
    <property type="molecule type" value="Genomic_DNA"/>
</dbReference>